<dbReference type="PANTHER" id="PTHR43283">
    <property type="entry name" value="BETA-LACTAMASE-RELATED"/>
    <property type="match status" value="1"/>
</dbReference>
<evidence type="ECO:0000313" key="3">
    <source>
        <dbReference type="Proteomes" id="UP000464314"/>
    </source>
</evidence>
<dbReference type="SUPFAM" id="SSF56601">
    <property type="entry name" value="beta-lactamase/transpeptidase-like"/>
    <property type="match status" value="1"/>
</dbReference>
<dbReference type="InterPro" id="IPR050789">
    <property type="entry name" value="Diverse_Enzym_Activities"/>
</dbReference>
<dbReference type="AlphaFoldDB" id="A0A6P1TN72"/>
<dbReference type="InterPro" id="IPR001466">
    <property type="entry name" value="Beta-lactam-related"/>
</dbReference>
<accession>A0A6P1TN72</accession>
<dbReference type="RefSeq" id="WP_161838464.1">
    <property type="nucleotide sequence ID" value="NZ_CP048000.1"/>
</dbReference>
<reference evidence="2 3" key="1">
    <citation type="submission" date="2020-01" db="EMBL/GenBank/DDBJ databases">
        <title>Genome analysis of Anaerocolumna sp. CBA3638.</title>
        <authorList>
            <person name="Kim J."/>
            <person name="Roh S.W."/>
        </authorList>
    </citation>
    <scope>NUCLEOTIDE SEQUENCE [LARGE SCALE GENOMIC DNA]</scope>
    <source>
        <strain evidence="2 3">CBA3638</strain>
    </source>
</reference>
<proteinExistence type="predicted"/>
<dbReference type="Pfam" id="PF00144">
    <property type="entry name" value="Beta-lactamase"/>
    <property type="match status" value="1"/>
</dbReference>
<evidence type="ECO:0000313" key="2">
    <source>
        <dbReference type="EMBL" id="QHQ61639.1"/>
    </source>
</evidence>
<dbReference type="EMBL" id="CP048000">
    <property type="protein sequence ID" value="QHQ61639.1"/>
    <property type="molecule type" value="Genomic_DNA"/>
</dbReference>
<dbReference type="PANTHER" id="PTHR43283:SF7">
    <property type="entry name" value="BETA-LACTAMASE-RELATED DOMAIN-CONTAINING PROTEIN"/>
    <property type="match status" value="1"/>
</dbReference>
<organism evidence="2 3">
    <name type="scientific">Anaerocolumna sedimenticola</name>
    <dbReference type="NCBI Taxonomy" id="2696063"/>
    <lineage>
        <taxon>Bacteria</taxon>
        <taxon>Bacillati</taxon>
        <taxon>Bacillota</taxon>
        <taxon>Clostridia</taxon>
        <taxon>Lachnospirales</taxon>
        <taxon>Lachnospiraceae</taxon>
        <taxon>Anaerocolumna</taxon>
    </lineage>
</organism>
<sequence>MNGYQFNFSTPEQQGVKSEAILEFLEAVLQCRTQNMDQDFHSVIIARHGAVIAEGWWKPYAKEMQHMLFSLSKSFTSTAVGLAVSEGLLTVDDLVTDYFKDECPAPTGYLAQMRIKHLLSMSTGHIVDTMGFLQEREDGNWVKAFLNVPVEKEPGTHFLYNTGATYMLSVIVQRVTGLKLINYLQPRLFEPLGIINPTWEECPMGYNTGGFGLSIRTEDIAKFGQLYLNQGILNGKQILPKEWIAEATCSHISNGSDSNSDWCQGYGYQFWRCRHNIYRGDGAFGQYCIVMPDYDMVVAITSGLKDMQIPLNLLWDHLLPGICEDKLPESAAYQELMDKLNSLKVLLPEGDGTSEITEEIAGKCFTLDENEDHMESISFTFEKDTIHLHITACGKKQTLNAGIGTWAAGYLESFDKKVPVRLTGTWQSSTTLLIQCRLVETPFAKQFRFTFNKEGLIVETKGNVGFEEPGWNRILGK</sequence>
<dbReference type="Gene3D" id="3.40.710.10">
    <property type="entry name" value="DD-peptidase/beta-lactamase superfamily"/>
    <property type="match status" value="1"/>
</dbReference>
<keyword evidence="3" id="KW-1185">Reference proteome</keyword>
<name>A0A6P1TN72_9FIRM</name>
<dbReference type="InterPro" id="IPR012338">
    <property type="entry name" value="Beta-lactam/transpept-like"/>
</dbReference>
<protein>
    <submittedName>
        <fullName evidence="2">Serine hydrolase</fullName>
    </submittedName>
</protein>
<gene>
    <name evidence="2" type="ORF">Ana3638_13365</name>
</gene>
<feature type="domain" description="Beta-lactamase-related" evidence="1">
    <location>
        <begin position="42"/>
        <end position="302"/>
    </location>
</feature>
<dbReference type="Proteomes" id="UP000464314">
    <property type="component" value="Chromosome"/>
</dbReference>
<dbReference type="KEGG" id="anr:Ana3638_13365"/>
<evidence type="ECO:0000259" key="1">
    <source>
        <dbReference type="Pfam" id="PF00144"/>
    </source>
</evidence>
<dbReference type="GO" id="GO:0016787">
    <property type="term" value="F:hydrolase activity"/>
    <property type="evidence" value="ECO:0007669"/>
    <property type="project" value="UniProtKB-KW"/>
</dbReference>
<keyword evidence="2" id="KW-0378">Hydrolase</keyword>